<evidence type="ECO:0000256" key="1">
    <source>
        <dbReference type="ARBA" id="ARBA00004141"/>
    </source>
</evidence>
<feature type="transmembrane region" description="Helical" evidence="7">
    <location>
        <begin position="194"/>
        <end position="212"/>
    </location>
</feature>
<organism evidence="8 9">
    <name type="scientific">Thermatribacter velox</name>
    <dbReference type="NCBI Taxonomy" id="3039681"/>
    <lineage>
        <taxon>Bacteria</taxon>
        <taxon>Pseudomonadati</taxon>
        <taxon>Atribacterota</taxon>
        <taxon>Atribacteria</taxon>
        <taxon>Atribacterales</taxon>
        <taxon>Thermatribacteraceae</taxon>
        <taxon>Thermatribacter</taxon>
    </lineage>
</organism>
<proteinExistence type="inferred from homology"/>
<dbReference type="RefSeq" id="WP_369017595.1">
    <property type="nucleotide sequence ID" value="NZ_CP121689.1"/>
</dbReference>
<dbReference type="PANTHER" id="PTHR30569">
    <property type="entry name" value="CYTOSINE TRANSPORTER CODB"/>
    <property type="match status" value="1"/>
</dbReference>
<feature type="transmembrane region" description="Helical" evidence="7">
    <location>
        <begin position="364"/>
        <end position="383"/>
    </location>
</feature>
<name>A0ABZ2YAV6_9BACT</name>
<keyword evidence="9" id="KW-1185">Reference proteome</keyword>
<evidence type="ECO:0000256" key="2">
    <source>
        <dbReference type="ARBA" id="ARBA00008974"/>
    </source>
</evidence>
<feature type="transmembrane region" description="Helical" evidence="7">
    <location>
        <begin position="302"/>
        <end position="320"/>
    </location>
</feature>
<comment type="subcellular location">
    <subcellularLocation>
        <location evidence="1">Membrane</location>
        <topology evidence="1">Multi-pass membrane protein</topology>
    </subcellularLocation>
</comment>
<reference evidence="8 9" key="1">
    <citation type="submission" date="2023-03" db="EMBL/GenBank/DDBJ databases">
        <title>Novel Species.</title>
        <authorList>
            <person name="Ma S."/>
        </authorList>
    </citation>
    <scope>NUCLEOTIDE SEQUENCE [LARGE SCALE GENOMIC DNA]</scope>
    <source>
        <strain evidence="8 9">B11</strain>
    </source>
</reference>
<dbReference type="CDD" id="cd11484">
    <property type="entry name" value="SLC-NCS1sbd_CobB-like"/>
    <property type="match status" value="1"/>
</dbReference>
<dbReference type="NCBIfam" id="TIGR02358">
    <property type="entry name" value="thia_cytX"/>
    <property type="match status" value="1"/>
</dbReference>
<accession>A0ABZ2YAV6</accession>
<dbReference type="PIRSF" id="PIRSF002744">
    <property type="entry name" value="Pur-cyt_permease"/>
    <property type="match status" value="1"/>
</dbReference>
<evidence type="ECO:0000313" key="8">
    <source>
        <dbReference type="EMBL" id="WZL75448.1"/>
    </source>
</evidence>
<evidence type="ECO:0000256" key="4">
    <source>
        <dbReference type="ARBA" id="ARBA00022692"/>
    </source>
</evidence>
<protein>
    <submittedName>
        <fullName evidence="8">Hydroxymethylpyrimidine transporter CytX</fullName>
    </submittedName>
</protein>
<dbReference type="Gene3D" id="1.10.4160.10">
    <property type="entry name" value="Hydantoin permease"/>
    <property type="match status" value="1"/>
</dbReference>
<feature type="transmembrane region" description="Helical" evidence="7">
    <location>
        <begin position="21"/>
        <end position="41"/>
    </location>
</feature>
<feature type="transmembrane region" description="Helical" evidence="7">
    <location>
        <begin position="256"/>
        <end position="282"/>
    </location>
</feature>
<keyword evidence="3" id="KW-0813">Transport</keyword>
<feature type="transmembrane region" description="Helical" evidence="7">
    <location>
        <begin position="131"/>
        <end position="150"/>
    </location>
</feature>
<sequence>MLNGVQPIPKESRKLRGIDFFLLWAGAAIAISEVWAGGMLAPLGFWAGLWAVLLGHVIGNTPLALGGVLGSDLGIPAMVSVRLAFGRWGSYLASVLNIIQLLGWTAVMVIICAQSCEVIASTLFGYSNLKLWMIIAGLGSTLWAMVGSRFWQWMQRIAVVALGVLCLFMTYSVFREISWEELLRIRGSGGLPFGAGLDLVIAMPISWLPLVADYSRFARDTRSSFWGTWWGYFMVSSWMYFLGLSSALVTGKSDPIPAMLALGFGLIAFYIVLFSTFTTTFLDIYSAAVSFLNIRPRVKERLATLVFGVAGTVLALFFPMDRYESFLFLIGAVFVPLFGVVIFDYFFYRKRNVDIAELYERCPLLVWQGVVSWAVGLLLYEILLYKLPALGASVPSFVVSGCLYLALRRK</sequence>
<gene>
    <name evidence="8" type="primary">cytX</name>
    <name evidence="8" type="ORF">QBE54_07580</name>
</gene>
<feature type="transmembrane region" description="Helical" evidence="7">
    <location>
        <begin position="326"/>
        <end position="348"/>
    </location>
</feature>
<feature type="transmembrane region" description="Helical" evidence="7">
    <location>
        <begin position="91"/>
        <end position="111"/>
    </location>
</feature>
<evidence type="ECO:0000256" key="7">
    <source>
        <dbReference type="SAM" id="Phobius"/>
    </source>
</evidence>
<dbReference type="InterPro" id="IPR030191">
    <property type="entry name" value="CodB"/>
</dbReference>
<feature type="transmembrane region" description="Helical" evidence="7">
    <location>
        <begin position="157"/>
        <end position="174"/>
    </location>
</feature>
<feature type="transmembrane region" description="Helical" evidence="7">
    <location>
        <begin position="47"/>
        <end position="70"/>
    </location>
</feature>
<dbReference type="Proteomes" id="UP001461341">
    <property type="component" value="Chromosome"/>
</dbReference>
<evidence type="ECO:0000313" key="9">
    <source>
        <dbReference type="Proteomes" id="UP001461341"/>
    </source>
</evidence>
<dbReference type="PANTHER" id="PTHR30569:SF0">
    <property type="entry name" value="CYTOSINE PERMEASE"/>
    <property type="match status" value="1"/>
</dbReference>
<dbReference type="InterPro" id="IPR012732">
    <property type="entry name" value="Thia_CytX"/>
</dbReference>
<keyword evidence="6 7" id="KW-0472">Membrane</keyword>
<evidence type="ECO:0000256" key="3">
    <source>
        <dbReference type="ARBA" id="ARBA00022448"/>
    </source>
</evidence>
<evidence type="ECO:0000256" key="5">
    <source>
        <dbReference type="ARBA" id="ARBA00022989"/>
    </source>
</evidence>
<dbReference type="EMBL" id="CP121689">
    <property type="protein sequence ID" value="WZL75448.1"/>
    <property type="molecule type" value="Genomic_DNA"/>
</dbReference>
<keyword evidence="4 7" id="KW-0812">Transmembrane</keyword>
<dbReference type="Pfam" id="PF02133">
    <property type="entry name" value="Transp_cyt_pur"/>
    <property type="match status" value="1"/>
</dbReference>
<feature type="transmembrane region" description="Helical" evidence="7">
    <location>
        <begin position="224"/>
        <end position="244"/>
    </location>
</feature>
<comment type="similarity">
    <text evidence="2">Belongs to the purine-cytosine permease (2.A.39) family.</text>
</comment>
<dbReference type="InterPro" id="IPR026030">
    <property type="entry name" value="Pur-cyt_permease_Fcy2/21/22"/>
</dbReference>
<keyword evidence="5 7" id="KW-1133">Transmembrane helix</keyword>
<evidence type="ECO:0000256" key="6">
    <source>
        <dbReference type="ARBA" id="ARBA00023136"/>
    </source>
</evidence>
<dbReference type="InterPro" id="IPR001248">
    <property type="entry name" value="Pur-cyt_permease"/>
</dbReference>
<feature type="transmembrane region" description="Helical" evidence="7">
    <location>
        <begin position="389"/>
        <end position="407"/>
    </location>
</feature>